<dbReference type="PROSITE" id="PS50002">
    <property type="entry name" value="SH3"/>
    <property type="match status" value="1"/>
</dbReference>
<evidence type="ECO:0000256" key="9">
    <source>
        <dbReference type="SAM" id="MobiDB-lite"/>
    </source>
</evidence>
<dbReference type="PROSITE" id="PS51757">
    <property type="entry name" value="TH1"/>
    <property type="match status" value="1"/>
</dbReference>
<dbReference type="SUPFAM" id="SSF50044">
    <property type="entry name" value="SH3-domain"/>
    <property type="match status" value="1"/>
</dbReference>
<evidence type="ECO:0000256" key="2">
    <source>
        <dbReference type="ARBA" id="ARBA00022741"/>
    </source>
</evidence>
<dbReference type="SMART" id="SM00242">
    <property type="entry name" value="MYSc"/>
    <property type="match status" value="1"/>
</dbReference>
<comment type="similarity">
    <text evidence="8">Belongs to the TRAFAC class myosin-kinesin ATPase superfamily. Myosin family.</text>
</comment>
<evidence type="ECO:0000256" key="7">
    <source>
        <dbReference type="PROSITE-ProRule" id="PRU00192"/>
    </source>
</evidence>
<keyword evidence="5 8" id="KW-0505">Motor protein</keyword>
<dbReference type="Gene3D" id="2.30.30.40">
    <property type="entry name" value="SH3 Domains"/>
    <property type="match status" value="1"/>
</dbReference>
<dbReference type="SUPFAM" id="SSF52540">
    <property type="entry name" value="P-loop containing nucleoside triphosphate hydrolases"/>
    <property type="match status" value="1"/>
</dbReference>
<evidence type="ECO:0000259" key="11">
    <source>
        <dbReference type="PROSITE" id="PS51456"/>
    </source>
</evidence>
<dbReference type="Pfam" id="PF06017">
    <property type="entry name" value="Myosin_TH1"/>
    <property type="match status" value="1"/>
</dbReference>
<sequence>MPIDHSSDLVLLKSISEDSIVDALESRYKKDQIYSYIGTGQVLLAVNPFKLISNLYTPATLNKYKNKRPYENPPHVYALAEKAYKELKETHKPQCVLVSGESGAGKTENAKKIMEYITNVAVPPPLPGNKRKNKDKTQKDDAAASIKDKILRSNVLLEAFGNAKTLRNDNSSRFGKLMEILFDYGGGIVGGKVTSYLLEKIRVTQAKEGERTFHIFYQLCAACARGEYEELGLGTPDCYNYLLRTGEFKVNRMNDLNEFHATEQSMDAVGFTTEEKGSLFKVCAAILNLGNVFFVDAGSEGSDIHPDSNEAVAWVAFHLCMDEGILRHNLTHRQIDVNGEEFQKPLLPDDATRARDALAMSLYANAFSDIVTKLNKSMASTGAASSRIGILDIYGFEIFEENSMEQLHINYCNEKLQQLFIELTLRAEQEQYAKEGIKWEPVQYFDNEPVVKLIESKRPIGLLTLLDEESIMPRATDDTFAAKCEKHLKNNHFLPLGRTHFQIKHYAGDVVYANAGMLEKNKDQLNKNLTAMLQTDVQNDYIKSLYPRAEKSFKKPPTVSTQFKKQMNDLMDNLGQCNAHYVRTLKPNDSKRAGVYESDMVKNQVTYLGLKENVIVRRAGYAVRQNYDEFFQRYRLLSEDVWPFGTGDVVADCETILRSIGITSGYERGQTMIFLREPTTLFALEDARDDRLNAIATRIQIAYRSWIAIKYFLELRKKANAVFGGKKRRAGSVHLHFHGDYLNVQSSLSLSTALKEEGEYISDIKFADRVDKINRKGVVQERILVITSNAFYFFTPDMEKAMMKSSNALNCLLGLSLSSYADGYAILHFTDHDYVINSRRKAEIVMVLKERYTTLLESELPLVFSDKIEYKTWGGGLFRSKAIVMNFVTFKEDPALPPNTVDFSMSRSEQNTMVIRVPTNLASRAPIGLDDSVDGGSGGEGGGGRGYSGYSTTEVVKNNYVKPTYGGGGGGNSGAATGPPKNPYSSYVQKNTAAKPPSFAAPAAPSYQSSAPASSYQSSAPSSYQSSAPSSYQSSAPSSYQSSAPSSYQSSAPSSYQSSAPSYSNNPGVRTSLTRSVPKVPPKKAQPPPPPKKKAVALYDYQADGEGEITLAEGEEIVIVKENDDGWWMGKKENGEKGLFPGNYVKKL</sequence>
<proteinExistence type="inferred from homology"/>
<dbReference type="PROSITE" id="PS51456">
    <property type="entry name" value="MYOSIN_MOTOR"/>
    <property type="match status" value="1"/>
</dbReference>
<evidence type="ECO:0000313" key="13">
    <source>
        <dbReference type="EMBL" id="GMI44746.1"/>
    </source>
</evidence>
<feature type="compositionally biased region" description="Polar residues" evidence="9">
    <location>
        <begin position="1065"/>
        <end position="1075"/>
    </location>
</feature>
<feature type="domain" description="Myosin motor" evidence="11">
    <location>
        <begin position="4"/>
        <end position="689"/>
    </location>
</feature>
<gene>
    <name evidence="13" type="ORF">TrCOL_g7076</name>
</gene>
<dbReference type="InterPro" id="IPR027417">
    <property type="entry name" value="P-loop_NTPase"/>
</dbReference>
<dbReference type="Gene3D" id="3.40.850.10">
    <property type="entry name" value="Kinesin motor domain"/>
    <property type="match status" value="1"/>
</dbReference>
<feature type="domain" description="SH3" evidence="10">
    <location>
        <begin position="1090"/>
        <end position="1148"/>
    </location>
</feature>
<dbReference type="OrthoDB" id="6108017at2759"/>
<feature type="compositionally biased region" description="Polar residues" evidence="9">
    <location>
        <begin position="983"/>
        <end position="992"/>
    </location>
</feature>
<accession>A0A9W7GEW3</accession>
<dbReference type="PANTHER" id="PTHR13140">
    <property type="entry name" value="MYOSIN"/>
    <property type="match status" value="1"/>
</dbReference>
<dbReference type="Gene3D" id="1.20.5.4820">
    <property type="match status" value="1"/>
</dbReference>
<comment type="caution">
    <text evidence="13">The sequence shown here is derived from an EMBL/GenBank/DDBJ whole genome shotgun (WGS) entry which is preliminary data.</text>
</comment>
<evidence type="ECO:0000259" key="12">
    <source>
        <dbReference type="PROSITE" id="PS51757"/>
    </source>
</evidence>
<dbReference type="Proteomes" id="UP001165065">
    <property type="component" value="Unassembled WGS sequence"/>
</dbReference>
<keyword evidence="4 8" id="KW-0518">Myosin</keyword>
<feature type="region of interest" description="Actin-binding" evidence="8">
    <location>
        <begin position="567"/>
        <end position="589"/>
    </location>
</feature>
<dbReference type="Pfam" id="PF00018">
    <property type="entry name" value="SH3_1"/>
    <property type="match status" value="1"/>
</dbReference>
<dbReference type="Gene3D" id="1.20.120.720">
    <property type="entry name" value="Myosin VI head, motor domain, U50 subdomain"/>
    <property type="match status" value="1"/>
</dbReference>
<dbReference type="InterPro" id="IPR001609">
    <property type="entry name" value="Myosin_head_motor_dom-like"/>
</dbReference>
<protein>
    <submittedName>
        <fullName evidence="13">Uncharacterized protein</fullName>
    </submittedName>
</protein>
<feature type="region of interest" description="Disordered" evidence="9">
    <location>
        <begin position="966"/>
        <end position="1095"/>
    </location>
</feature>
<dbReference type="AlphaFoldDB" id="A0A9W7GEW3"/>
<dbReference type="GO" id="GO:0005524">
    <property type="term" value="F:ATP binding"/>
    <property type="evidence" value="ECO:0007669"/>
    <property type="project" value="UniProtKB-UniRule"/>
</dbReference>
<dbReference type="GO" id="GO:0000146">
    <property type="term" value="F:microfilament motor activity"/>
    <property type="evidence" value="ECO:0007669"/>
    <property type="project" value="TreeGrafter"/>
</dbReference>
<feature type="compositionally biased region" description="Gly residues" evidence="9">
    <location>
        <begin position="935"/>
        <end position="947"/>
    </location>
</feature>
<reference evidence="14" key="1">
    <citation type="journal article" date="2023" name="Commun. Biol.">
        <title>Genome analysis of Parmales, the sister group of diatoms, reveals the evolutionary specialization of diatoms from phago-mixotrophs to photoautotrophs.</title>
        <authorList>
            <person name="Ban H."/>
            <person name="Sato S."/>
            <person name="Yoshikawa S."/>
            <person name="Yamada K."/>
            <person name="Nakamura Y."/>
            <person name="Ichinomiya M."/>
            <person name="Sato N."/>
            <person name="Blanc-Mathieu R."/>
            <person name="Endo H."/>
            <person name="Kuwata A."/>
            <person name="Ogata H."/>
        </authorList>
    </citation>
    <scope>NUCLEOTIDE SEQUENCE [LARGE SCALE GENOMIC DNA]</scope>
</reference>
<evidence type="ECO:0000313" key="14">
    <source>
        <dbReference type="Proteomes" id="UP001165065"/>
    </source>
</evidence>
<keyword evidence="1 7" id="KW-0728">SH3 domain</keyword>
<dbReference type="InterPro" id="IPR036961">
    <property type="entry name" value="Kinesin_motor_dom_sf"/>
</dbReference>
<dbReference type="FunFam" id="1.10.10.820:FF:000001">
    <property type="entry name" value="Myosin heavy chain"/>
    <property type="match status" value="1"/>
</dbReference>
<dbReference type="InterPro" id="IPR036028">
    <property type="entry name" value="SH3-like_dom_sf"/>
</dbReference>
<dbReference type="GO" id="GO:0007015">
    <property type="term" value="P:actin filament organization"/>
    <property type="evidence" value="ECO:0007669"/>
    <property type="project" value="TreeGrafter"/>
</dbReference>
<keyword evidence="3 8" id="KW-0067">ATP-binding</keyword>
<keyword evidence="14" id="KW-1185">Reference proteome</keyword>
<dbReference type="GO" id="GO:0006897">
    <property type="term" value="P:endocytosis"/>
    <property type="evidence" value="ECO:0007669"/>
    <property type="project" value="TreeGrafter"/>
</dbReference>
<evidence type="ECO:0000256" key="4">
    <source>
        <dbReference type="ARBA" id="ARBA00023123"/>
    </source>
</evidence>
<dbReference type="PRINTS" id="PR00452">
    <property type="entry name" value="SH3DOMAIN"/>
</dbReference>
<evidence type="ECO:0000256" key="1">
    <source>
        <dbReference type="ARBA" id="ARBA00022443"/>
    </source>
</evidence>
<evidence type="ECO:0000259" key="10">
    <source>
        <dbReference type="PROSITE" id="PS50002"/>
    </source>
</evidence>
<dbReference type="Gene3D" id="1.20.58.530">
    <property type="match status" value="1"/>
</dbReference>
<feature type="region of interest" description="Disordered" evidence="9">
    <location>
        <begin position="123"/>
        <end position="143"/>
    </location>
</feature>
<dbReference type="InterPro" id="IPR001452">
    <property type="entry name" value="SH3_domain"/>
</dbReference>
<feature type="compositionally biased region" description="Low complexity" evidence="9">
    <location>
        <begin position="996"/>
        <end position="1064"/>
    </location>
</feature>
<dbReference type="PRINTS" id="PR00193">
    <property type="entry name" value="MYOSINHEAVY"/>
</dbReference>
<keyword evidence="2 8" id="KW-0547">Nucleotide-binding</keyword>
<feature type="region of interest" description="Disordered" evidence="9">
    <location>
        <begin position="926"/>
        <end position="950"/>
    </location>
</feature>
<evidence type="ECO:0000256" key="5">
    <source>
        <dbReference type="ARBA" id="ARBA00023175"/>
    </source>
</evidence>
<dbReference type="InterPro" id="IPR010926">
    <property type="entry name" value="Myosin_TH1"/>
</dbReference>
<organism evidence="13 14">
    <name type="scientific">Triparma columacea</name>
    <dbReference type="NCBI Taxonomy" id="722753"/>
    <lineage>
        <taxon>Eukaryota</taxon>
        <taxon>Sar</taxon>
        <taxon>Stramenopiles</taxon>
        <taxon>Ochrophyta</taxon>
        <taxon>Bolidophyceae</taxon>
        <taxon>Parmales</taxon>
        <taxon>Triparmaceae</taxon>
        <taxon>Triparma</taxon>
    </lineage>
</organism>
<dbReference type="EMBL" id="BRYA01001491">
    <property type="protein sequence ID" value="GMI44746.1"/>
    <property type="molecule type" value="Genomic_DNA"/>
</dbReference>
<dbReference type="SMART" id="SM00326">
    <property type="entry name" value="SH3"/>
    <property type="match status" value="1"/>
</dbReference>
<dbReference type="GO" id="GO:0005737">
    <property type="term" value="C:cytoplasm"/>
    <property type="evidence" value="ECO:0007669"/>
    <property type="project" value="TreeGrafter"/>
</dbReference>
<feature type="binding site" evidence="8">
    <location>
        <begin position="100"/>
        <end position="107"/>
    </location>
    <ligand>
        <name>ATP</name>
        <dbReference type="ChEBI" id="CHEBI:30616"/>
    </ligand>
</feature>
<dbReference type="Pfam" id="PF00063">
    <property type="entry name" value="Myosin_head"/>
    <property type="match status" value="1"/>
</dbReference>
<keyword evidence="6 8" id="KW-0009">Actin-binding</keyword>
<dbReference type="GO" id="GO:0030048">
    <property type="term" value="P:actin filament-based movement"/>
    <property type="evidence" value="ECO:0007669"/>
    <property type="project" value="TreeGrafter"/>
</dbReference>
<evidence type="ECO:0000256" key="8">
    <source>
        <dbReference type="PROSITE-ProRule" id="PRU00782"/>
    </source>
</evidence>
<dbReference type="GO" id="GO:0005886">
    <property type="term" value="C:plasma membrane"/>
    <property type="evidence" value="ECO:0007669"/>
    <property type="project" value="TreeGrafter"/>
</dbReference>
<dbReference type="Gene3D" id="1.10.10.820">
    <property type="match status" value="1"/>
</dbReference>
<feature type="domain" description="TH1" evidence="12">
    <location>
        <begin position="726"/>
        <end position="919"/>
    </location>
</feature>
<dbReference type="PANTHER" id="PTHR13140:SF679">
    <property type="entry name" value="UNCONVENTIONAL MYOSIN IC"/>
    <property type="match status" value="1"/>
</dbReference>
<evidence type="ECO:0000256" key="6">
    <source>
        <dbReference type="ARBA" id="ARBA00023203"/>
    </source>
</evidence>
<name>A0A9W7GEW3_9STRA</name>
<evidence type="ECO:0000256" key="3">
    <source>
        <dbReference type="ARBA" id="ARBA00022840"/>
    </source>
</evidence>
<dbReference type="GO" id="GO:0051015">
    <property type="term" value="F:actin filament binding"/>
    <property type="evidence" value="ECO:0007669"/>
    <property type="project" value="TreeGrafter"/>
</dbReference>
<dbReference type="GO" id="GO:0016459">
    <property type="term" value="C:myosin complex"/>
    <property type="evidence" value="ECO:0007669"/>
    <property type="project" value="UniProtKB-KW"/>
</dbReference>